<protein>
    <recommendedName>
        <fullName evidence="2">CCHC-type domain-containing protein</fullName>
    </recommendedName>
</protein>
<feature type="non-terminal residue" evidence="1">
    <location>
        <position position="197"/>
    </location>
</feature>
<evidence type="ECO:0000313" key="1">
    <source>
        <dbReference type="EMBL" id="AGJ95118.1"/>
    </source>
</evidence>
<dbReference type="AlphaFoldDB" id="M9WUQ1"/>
<dbReference type="SUPFAM" id="SSF57756">
    <property type="entry name" value="Retrovirus zinc finger-like domains"/>
    <property type="match status" value="1"/>
</dbReference>
<reference evidence="1" key="1">
    <citation type="submission" date="2013-01" db="EMBL/GenBank/DDBJ databases">
        <title>A sensitive method for detection of Polymyxa betae and beet necrotic yellow vein virus.</title>
        <authorList>
            <person name="Ghorbani A."/>
        </authorList>
    </citation>
    <scope>NUCLEOTIDE SEQUENCE</scope>
    <source>
        <strain evidence="1">Zarghan</strain>
    </source>
</reference>
<dbReference type="GO" id="GO:0003676">
    <property type="term" value="F:nucleic acid binding"/>
    <property type="evidence" value="ECO:0007669"/>
    <property type="project" value="InterPro"/>
</dbReference>
<name>M9WUQ1_9EUKA</name>
<dbReference type="GO" id="GO:0008270">
    <property type="term" value="F:zinc ion binding"/>
    <property type="evidence" value="ECO:0007669"/>
    <property type="project" value="InterPro"/>
</dbReference>
<organism evidence="1">
    <name type="scientific">Polymyxa betae</name>
    <dbReference type="NCBI Taxonomy" id="41456"/>
    <lineage>
        <taxon>Eukaryota</taxon>
        <taxon>Sar</taxon>
        <taxon>Rhizaria</taxon>
        <taxon>Endomyxa</taxon>
        <taxon>Phytomyxea</taxon>
        <taxon>Plasmodiophorida</taxon>
        <taxon>Plasmodiophoridae</taxon>
        <taxon>Polymyxa</taxon>
    </lineage>
</organism>
<accession>M9WUQ1</accession>
<proteinExistence type="predicted"/>
<feature type="non-terminal residue" evidence="1">
    <location>
        <position position="1"/>
    </location>
</feature>
<sequence length="197" mass="22214">GGKGQGKREYPNLRCYECKELGHPIFKCPKNLSKQHVYEVLKKNANKSKQSSSYTWVCHIVASEDSEEVLVRVNNSLYFPAILDSGARGVSLIPRSVAKEAMRNDKSITLQKLSEPVRLKLGDNSSIVEATDFVCVTLRLRTKAGDLITRKRQCLIWDVPSDEIILGSDLLEELGIEPRTALDALILRKRQKMTQEE</sequence>
<evidence type="ECO:0008006" key="2">
    <source>
        <dbReference type="Google" id="ProtNLM"/>
    </source>
</evidence>
<dbReference type="InterPro" id="IPR036875">
    <property type="entry name" value="Znf_CCHC_sf"/>
</dbReference>
<dbReference type="EMBL" id="KC507550">
    <property type="protein sequence ID" value="AGJ95118.1"/>
    <property type="molecule type" value="Genomic_DNA"/>
</dbReference>